<keyword evidence="2 4" id="KW-0238">DNA-binding</keyword>
<keyword evidence="3" id="KW-0804">Transcription</keyword>
<dbReference type="OrthoDB" id="7185252at2"/>
<dbReference type="GO" id="GO:0000976">
    <property type="term" value="F:transcription cis-regulatory region binding"/>
    <property type="evidence" value="ECO:0007669"/>
    <property type="project" value="TreeGrafter"/>
</dbReference>
<dbReference type="Pfam" id="PF16859">
    <property type="entry name" value="TetR_C_11"/>
    <property type="match status" value="1"/>
</dbReference>
<feature type="compositionally biased region" description="Basic residues" evidence="5">
    <location>
        <begin position="12"/>
        <end position="22"/>
    </location>
</feature>
<organism evidence="7 8">
    <name type="scientific">Oricola cellulosilytica</name>
    <dbReference type="NCBI Taxonomy" id="1429082"/>
    <lineage>
        <taxon>Bacteria</taxon>
        <taxon>Pseudomonadati</taxon>
        <taxon>Pseudomonadota</taxon>
        <taxon>Alphaproteobacteria</taxon>
        <taxon>Hyphomicrobiales</taxon>
        <taxon>Ahrensiaceae</taxon>
        <taxon>Oricola</taxon>
    </lineage>
</organism>
<evidence type="ECO:0000256" key="5">
    <source>
        <dbReference type="SAM" id="MobiDB-lite"/>
    </source>
</evidence>
<dbReference type="PANTHER" id="PTHR30055">
    <property type="entry name" value="HTH-TYPE TRANSCRIPTIONAL REGULATOR RUTR"/>
    <property type="match status" value="1"/>
</dbReference>
<dbReference type="InterPro" id="IPR036271">
    <property type="entry name" value="Tet_transcr_reg_TetR-rel_C_sf"/>
</dbReference>
<dbReference type="Gene3D" id="1.10.10.60">
    <property type="entry name" value="Homeodomain-like"/>
    <property type="match status" value="1"/>
</dbReference>
<dbReference type="RefSeq" id="WP_131565996.1">
    <property type="nucleotide sequence ID" value="NZ_JAINFK010000003.1"/>
</dbReference>
<evidence type="ECO:0000256" key="2">
    <source>
        <dbReference type="ARBA" id="ARBA00023125"/>
    </source>
</evidence>
<dbReference type="InterPro" id="IPR011075">
    <property type="entry name" value="TetR_C"/>
</dbReference>
<evidence type="ECO:0000256" key="4">
    <source>
        <dbReference type="PROSITE-ProRule" id="PRU00335"/>
    </source>
</evidence>
<comment type="caution">
    <text evidence="7">The sequence shown here is derived from an EMBL/GenBank/DDBJ whole genome shotgun (WGS) entry which is preliminary data.</text>
</comment>
<proteinExistence type="predicted"/>
<dbReference type="SUPFAM" id="SSF46689">
    <property type="entry name" value="Homeodomain-like"/>
    <property type="match status" value="1"/>
</dbReference>
<protein>
    <submittedName>
        <fullName evidence="7">TetR/AcrR family transcriptional regulator</fullName>
    </submittedName>
</protein>
<dbReference type="Pfam" id="PF00440">
    <property type="entry name" value="TetR_N"/>
    <property type="match status" value="1"/>
</dbReference>
<dbReference type="GO" id="GO:0003700">
    <property type="term" value="F:DNA-binding transcription factor activity"/>
    <property type="evidence" value="ECO:0007669"/>
    <property type="project" value="TreeGrafter"/>
</dbReference>
<dbReference type="EMBL" id="SJST01000002">
    <property type="protein sequence ID" value="TCD14868.1"/>
    <property type="molecule type" value="Genomic_DNA"/>
</dbReference>
<keyword evidence="8" id="KW-1185">Reference proteome</keyword>
<reference evidence="7 8" key="1">
    <citation type="journal article" date="2015" name="Antonie Van Leeuwenhoek">
        <title>Oricola cellulosilytica gen. nov., sp. nov., a cellulose-degrading bacterium of the family Phyllobacteriaceae isolated from surface seashore water, and emended descriptions of Mesorhizobium loti and Phyllobacterium myrsinacearum.</title>
        <authorList>
            <person name="Hameed A."/>
            <person name="Shahina M."/>
            <person name="Lai W.A."/>
            <person name="Lin S.Y."/>
            <person name="Young L.S."/>
            <person name="Liu Y.C."/>
            <person name="Hsu Y.H."/>
            <person name="Young C.C."/>
        </authorList>
    </citation>
    <scope>NUCLEOTIDE SEQUENCE [LARGE SCALE GENOMIC DNA]</scope>
    <source>
        <strain evidence="7 8">KCTC 52183</strain>
    </source>
</reference>
<evidence type="ECO:0000256" key="3">
    <source>
        <dbReference type="ARBA" id="ARBA00023163"/>
    </source>
</evidence>
<feature type="region of interest" description="Disordered" evidence="5">
    <location>
        <begin position="1"/>
        <end position="23"/>
    </location>
</feature>
<dbReference type="InterPro" id="IPR009057">
    <property type="entry name" value="Homeodomain-like_sf"/>
</dbReference>
<evidence type="ECO:0000313" key="8">
    <source>
        <dbReference type="Proteomes" id="UP000291301"/>
    </source>
</evidence>
<evidence type="ECO:0000313" key="7">
    <source>
        <dbReference type="EMBL" id="TCD14868.1"/>
    </source>
</evidence>
<dbReference type="InterPro" id="IPR001647">
    <property type="entry name" value="HTH_TetR"/>
</dbReference>
<dbReference type="InterPro" id="IPR050109">
    <property type="entry name" value="HTH-type_TetR-like_transc_reg"/>
</dbReference>
<dbReference type="PANTHER" id="PTHR30055:SF223">
    <property type="entry name" value="HTH-TYPE TRANSCRIPTIONAL REGULATOR UIDR"/>
    <property type="match status" value="1"/>
</dbReference>
<dbReference type="PRINTS" id="PR00455">
    <property type="entry name" value="HTHTETR"/>
</dbReference>
<evidence type="ECO:0000256" key="1">
    <source>
        <dbReference type="ARBA" id="ARBA00023015"/>
    </source>
</evidence>
<dbReference type="SUPFAM" id="SSF48498">
    <property type="entry name" value="Tetracyclin repressor-like, C-terminal domain"/>
    <property type="match status" value="1"/>
</dbReference>
<dbReference type="Proteomes" id="UP000291301">
    <property type="component" value="Unassembled WGS sequence"/>
</dbReference>
<feature type="domain" description="HTH tetR-type" evidence="6">
    <location>
        <begin position="22"/>
        <end position="82"/>
    </location>
</feature>
<keyword evidence="1" id="KW-0805">Transcription regulation</keyword>
<name>A0A4R0PE26_9HYPH</name>
<dbReference type="Gene3D" id="1.10.357.10">
    <property type="entry name" value="Tetracycline Repressor, domain 2"/>
    <property type="match status" value="1"/>
</dbReference>
<evidence type="ECO:0000259" key="6">
    <source>
        <dbReference type="PROSITE" id="PS50977"/>
    </source>
</evidence>
<dbReference type="AlphaFoldDB" id="A0A4R0PE26"/>
<dbReference type="PROSITE" id="PS50977">
    <property type="entry name" value="HTH_TETR_2"/>
    <property type="match status" value="1"/>
</dbReference>
<feature type="DNA-binding region" description="H-T-H motif" evidence="4">
    <location>
        <begin position="45"/>
        <end position="64"/>
    </location>
</feature>
<gene>
    <name evidence="7" type="ORF">E0D97_04730</name>
</gene>
<accession>A0A4R0PE26</accession>
<sequence>MPDRNFNEASHAPKRRRRRRKEARPAELIEAGLLEFSEKGFAATRLEDVAARAGVVKGTIYLYFDNKEALFRAAVRSNVLPAIDSVTHLLDAYQDDTESLLRLAFQTIYARLISGEVRIILRIVLAEGPRFPEILEFYHANTISVAKRLIRRILERGVARGEFRADLDVEQPLVVAAPAIVAGLWMTTFDRLEPLDIEAYSRAHADIIMNGLLRRP</sequence>